<name>A0ABT7BZQ1_9CYAN</name>
<evidence type="ECO:0000313" key="2">
    <source>
        <dbReference type="EMBL" id="MDJ1184535.1"/>
    </source>
</evidence>
<proteinExistence type="predicted"/>
<sequence>MNKDPEAKIESLFTWLLNPPPDDSPDSEGEPPANPNPNLSAEILSEEIVDGELLDPLDSEDLDRIYSPNPNPQGYHEEIGDIPAVQDRFQALLKRRIQNEIQANLPLFPWESEVMEYRDEPLEVALSGLVTAQPWIAQLRQLNLPISVEFPELVLTQLLEGCQQVAQSTLKEGAKMVQAVEALFPNEFVKLNQVASPLLLGEMRSPQVVQSMPIRYDRVDRERQMELSLLLAQTIIDRLTLTPVLNGAVSHQEWDTEEGALHLLAEYREVNGESQLRIQVLLPSAGRIELQNAGERLQAERRDRGHLNLELSDVTDESRCSLMVQLESSPESPLMFAIAPKIS</sequence>
<organism evidence="2 3">
    <name type="scientific">Roseofilum casamattae BLCC-M143</name>
    <dbReference type="NCBI Taxonomy" id="3022442"/>
    <lineage>
        <taxon>Bacteria</taxon>
        <taxon>Bacillati</taxon>
        <taxon>Cyanobacteriota</taxon>
        <taxon>Cyanophyceae</taxon>
        <taxon>Desertifilales</taxon>
        <taxon>Desertifilaceae</taxon>
        <taxon>Roseofilum</taxon>
        <taxon>Roseofilum casamattae</taxon>
    </lineage>
</organism>
<gene>
    <name evidence="2" type="ORF">PMH09_15215</name>
</gene>
<protein>
    <recommendedName>
        <fullName evidence="4">PatU</fullName>
    </recommendedName>
</protein>
<evidence type="ECO:0008006" key="4">
    <source>
        <dbReference type="Google" id="ProtNLM"/>
    </source>
</evidence>
<keyword evidence="3" id="KW-1185">Reference proteome</keyword>
<dbReference type="RefSeq" id="WP_283759191.1">
    <property type="nucleotide sequence ID" value="NZ_JAQOSQ010000016.1"/>
</dbReference>
<comment type="caution">
    <text evidence="2">The sequence shown here is derived from an EMBL/GenBank/DDBJ whole genome shotgun (WGS) entry which is preliminary data.</text>
</comment>
<evidence type="ECO:0000313" key="3">
    <source>
        <dbReference type="Proteomes" id="UP001232992"/>
    </source>
</evidence>
<reference evidence="2 3" key="1">
    <citation type="submission" date="2023-01" db="EMBL/GenBank/DDBJ databases">
        <title>Novel diversity within Roseofilum (Cyanobacteria; Desertifilaceae) from marine benthic mats with descriptions of four novel species.</title>
        <authorList>
            <person name="Wang Y."/>
            <person name="Berthold D.E."/>
            <person name="Hu J."/>
            <person name="Lefler F.W."/>
            <person name="Laughinghouse H.D. IV."/>
        </authorList>
    </citation>
    <scope>NUCLEOTIDE SEQUENCE [LARGE SCALE GENOMIC DNA]</scope>
    <source>
        <strain evidence="2 3">BLCC-M143</strain>
    </source>
</reference>
<evidence type="ECO:0000256" key="1">
    <source>
        <dbReference type="SAM" id="MobiDB-lite"/>
    </source>
</evidence>
<dbReference type="Proteomes" id="UP001232992">
    <property type="component" value="Unassembled WGS sequence"/>
</dbReference>
<dbReference type="EMBL" id="JAQOSQ010000016">
    <property type="protein sequence ID" value="MDJ1184535.1"/>
    <property type="molecule type" value="Genomic_DNA"/>
</dbReference>
<feature type="region of interest" description="Disordered" evidence="1">
    <location>
        <begin position="15"/>
        <end position="41"/>
    </location>
</feature>
<accession>A0ABT7BZQ1</accession>